<dbReference type="OrthoDB" id="9785474at2"/>
<dbReference type="RefSeq" id="WP_053335165.1">
    <property type="nucleotide sequence ID" value="NZ_JMFG01000023.1"/>
</dbReference>
<protein>
    <recommendedName>
        <fullName evidence="1">Hemerythrin-like domain-containing protein</fullName>
    </recommendedName>
</protein>
<evidence type="ECO:0000313" key="3">
    <source>
        <dbReference type="Proteomes" id="UP000027284"/>
    </source>
</evidence>
<dbReference type="Proteomes" id="UP000027284">
    <property type="component" value="Unassembled WGS sequence"/>
</dbReference>
<name>A0A062XZ74_9BACT</name>
<gene>
    <name evidence="2" type="ORF">EG19_06420</name>
</gene>
<accession>A0A062XZ74</accession>
<dbReference type="EMBL" id="JMFG01000023">
    <property type="protein sequence ID" value="KDA53381.1"/>
    <property type="molecule type" value="Genomic_DNA"/>
</dbReference>
<dbReference type="AlphaFoldDB" id="A0A062XZ74"/>
<sequence>MNPIETLMHEHDVILLVVDAARREAGRLRSGGSVDKEKVEKIVDFVRTFADACHHGKEEDLLFTRLEERGFSREMGPVAVMLFEHDQGRGYIRQVVEHLEGAARGNQQAALQVASGLAGWAELLEQHIYKENNILFPMAQQVLSAQDTQELAASFEKVERERFAAAHERYHALAHELAGK</sequence>
<evidence type="ECO:0000313" key="2">
    <source>
        <dbReference type="EMBL" id="KDA53381.1"/>
    </source>
</evidence>
<dbReference type="STRING" id="1312852.EG19_06420"/>
<feature type="domain" description="Hemerythrin-like" evidence="1">
    <location>
        <begin position="2"/>
        <end position="139"/>
    </location>
</feature>
<organism evidence="2 3">
    <name type="scientific">Thermoanaerobaculum aquaticum</name>
    <dbReference type="NCBI Taxonomy" id="1312852"/>
    <lineage>
        <taxon>Bacteria</taxon>
        <taxon>Pseudomonadati</taxon>
        <taxon>Acidobacteriota</taxon>
        <taxon>Thermoanaerobaculia</taxon>
        <taxon>Thermoanaerobaculales</taxon>
        <taxon>Thermoanaerobaculaceae</taxon>
        <taxon>Thermoanaerobaculum</taxon>
    </lineage>
</organism>
<dbReference type="Gene3D" id="1.20.120.520">
    <property type="entry name" value="nmb1532 protein domain like"/>
    <property type="match status" value="1"/>
</dbReference>
<dbReference type="CDD" id="cd12108">
    <property type="entry name" value="Hr-like"/>
    <property type="match status" value="1"/>
</dbReference>
<proteinExistence type="predicted"/>
<dbReference type="PANTHER" id="PTHR39966">
    <property type="entry name" value="BLL2471 PROTEIN-RELATED"/>
    <property type="match status" value="1"/>
</dbReference>
<reference evidence="2 3" key="1">
    <citation type="submission" date="2014-04" db="EMBL/GenBank/DDBJ databases">
        <title>The Genome Sequence of Thermoanaerobaculum aquaticum MP-01, The First Cultivated Group 23 Acidobacterium.</title>
        <authorList>
            <person name="Stamps B.W."/>
            <person name="Losey N.A."/>
            <person name="Lawson P.A."/>
            <person name="Stevenson B.S."/>
        </authorList>
    </citation>
    <scope>NUCLEOTIDE SEQUENCE [LARGE SCALE GENOMIC DNA]</scope>
    <source>
        <strain evidence="2 3">MP-01</strain>
    </source>
</reference>
<dbReference type="InterPro" id="IPR012312">
    <property type="entry name" value="Hemerythrin-like"/>
</dbReference>
<comment type="caution">
    <text evidence="2">The sequence shown here is derived from an EMBL/GenBank/DDBJ whole genome shotgun (WGS) entry which is preliminary data.</text>
</comment>
<evidence type="ECO:0000259" key="1">
    <source>
        <dbReference type="Pfam" id="PF01814"/>
    </source>
</evidence>
<dbReference type="GO" id="GO:0005886">
    <property type="term" value="C:plasma membrane"/>
    <property type="evidence" value="ECO:0007669"/>
    <property type="project" value="TreeGrafter"/>
</dbReference>
<keyword evidence="3" id="KW-1185">Reference proteome</keyword>
<dbReference type="Pfam" id="PF01814">
    <property type="entry name" value="Hemerythrin"/>
    <property type="match status" value="1"/>
</dbReference>
<dbReference type="PANTHER" id="PTHR39966:SF1">
    <property type="entry name" value="HEMERYTHRIN-LIKE DOMAIN-CONTAINING PROTEIN"/>
    <property type="match status" value="1"/>
</dbReference>